<proteinExistence type="predicted"/>
<organism evidence="1">
    <name type="scientific">Cutibacterium phage vB_CacS-HV1</name>
    <dbReference type="NCBI Taxonomy" id="3236917"/>
    <lineage>
        <taxon>Viruses</taxon>
        <taxon>Duplodnaviria</taxon>
        <taxon>Heunggongvirae</taxon>
        <taxon>Uroviricota</taxon>
        <taxon>Caudoviricetes</taxon>
        <taxon>Pahexavirus</taxon>
    </lineage>
</organism>
<evidence type="ECO:0000313" key="1">
    <source>
        <dbReference type="EMBL" id="XDJ26129.1"/>
    </source>
</evidence>
<protein>
    <recommendedName>
        <fullName evidence="2">Secreted protein</fullName>
    </recommendedName>
</protein>
<dbReference type="EMBL" id="PQ037195">
    <property type="protein sequence ID" value="XDJ26129.1"/>
    <property type="molecule type" value="Genomic_DNA"/>
</dbReference>
<accession>A0AB39CF18</accession>
<name>A0AB39CF18_9CAUD</name>
<evidence type="ECO:0008006" key="2">
    <source>
        <dbReference type="Google" id="ProtNLM"/>
    </source>
</evidence>
<reference evidence="1" key="1">
    <citation type="submission" date="2024-07" db="EMBL/GenBank/DDBJ databases">
        <title>vB_CacS-HV1, a novel Pahexavirus bacteriophage with lytic and anti-biofilm potential against Cutibacterium acnes.</title>
        <authorList>
            <person name="Xu J."/>
            <person name="Li X."/>
        </authorList>
    </citation>
    <scope>NUCLEOTIDE SEQUENCE</scope>
</reference>
<sequence>MFTLPVPCRSILGPVLFVWGCSVDGGVVVFHPPLLCVRKITSPPSCVKKKKDTKEKRGGGWVFAFQGLSLGA</sequence>